<accession>A0A449B7L3</accession>
<keyword evidence="1" id="KW-0812">Transmembrane</keyword>
<dbReference type="Proteomes" id="UP000289497">
    <property type="component" value="Chromosome"/>
</dbReference>
<keyword evidence="1" id="KW-0472">Membrane</keyword>
<feature type="transmembrane region" description="Helical" evidence="1">
    <location>
        <begin position="134"/>
        <end position="154"/>
    </location>
</feature>
<name>A0A449B7L3_9BACT</name>
<evidence type="ECO:0000313" key="3">
    <source>
        <dbReference type="Proteomes" id="UP000289497"/>
    </source>
</evidence>
<keyword evidence="3" id="KW-1185">Reference proteome</keyword>
<evidence type="ECO:0000256" key="1">
    <source>
        <dbReference type="SAM" id="Phobius"/>
    </source>
</evidence>
<feature type="transmembrane region" description="Helical" evidence="1">
    <location>
        <begin position="86"/>
        <end position="108"/>
    </location>
</feature>
<protein>
    <submittedName>
        <fullName evidence="2">Uncharacterized protein</fullName>
    </submittedName>
</protein>
<gene>
    <name evidence="2" type="ORF">NCTC10179_00777</name>
</gene>
<feature type="transmembrane region" description="Helical" evidence="1">
    <location>
        <begin position="20"/>
        <end position="41"/>
    </location>
</feature>
<evidence type="ECO:0000313" key="2">
    <source>
        <dbReference type="EMBL" id="VEU76577.1"/>
    </source>
</evidence>
<reference evidence="2 3" key="1">
    <citation type="submission" date="2019-01" db="EMBL/GenBank/DDBJ databases">
        <authorList>
            <consortium name="Pathogen Informatics"/>
        </authorList>
    </citation>
    <scope>NUCLEOTIDE SEQUENCE [LARGE SCALE GENOMIC DNA]</scope>
    <source>
        <strain evidence="2 3">NCTC10179</strain>
    </source>
</reference>
<dbReference type="RefSeq" id="WP_036435414.1">
    <property type="nucleotide sequence ID" value="NZ_LR215039.1"/>
</dbReference>
<organism evidence="2 3">
    <name type="scientific">Mycoplasmopsis columboralis</name>
    <dbReference type="NCBI Taxonomy" id="171282"/>
    <lineage>
        <taxon>Bacteria</taxon>
        <taxon>Bacillati</taxon>
        <taxon>Mycoplasmatota</taxon>
        <taxon>Mycoplasmoidales</taxon>
        <taxon>Metamycoplasmataceae</taxon>
        <taxon>Mycoplasmopsis</taxon>
    </lineage>
</organism>
<keyword evidence="1" id="KW-1133">Transmembrane helix</keyword>
<sequence length="162" mass="17583">MNKSLSKTVSVQKVKKLSIATLVVTSLFLFLSLLTILFLIITSAKTAEDMNVLLQEASKYSAEELASHIAFIYEKNGVAGLVSATAALWIINGILAITTLVLIIVTLVKANKLHMQRTQNNELMAKEADSHKKFKILSIVGIFFAPCAIAGLVIKLKSLPKA</sequence>
<dbReference type="AlphaFoldDB" id="A0A449B7L3"/>
<dbReference type="EMBL" id="LR215039">
    <property type="protein sequence ID" value="VEU76577.1"/>
    <property type="molecule type" value="Genomic_DNA"/>
</dbReference>
<dbReference type="KEGG" id="mcou:NCTC10179_00777"/>
<proteinExistence type="predicted"/>